<protein>
    <submittedName>
        <fullName evidence="2">Unsaturated rhamnogalacturonyl hydrolase YesR</fullName>
        <ecNumber evidence="2">3.2.1.172</ecNumber>
    </submittedName>
</protein>
<organism evidence="2 3">
    <name type="scientific">Clostridium beijerinckii</name>
    <name type="common">Clostridium MP</name>
    <dbReference type="NCBI Taxonomy" id="1520"/>
    <lineage>
        <taxon>Bacteria</taxon>
        <taxon>Bacillati</taxon>
        <taxon>Bacillota</taxon>
        <taxon>Clostridia</taxon>
        <taxon>Eubacteriales</taxon>
        <taxon>Clostridiaceae</taxon>
        <taxon>Clostridium</taxon>
    </lineage>
</organism>
<dbReference type="InterPro" id="IPR008928">
    <property type="entry name" value="6-hairpin_glycosidase_sf"/>
</dbReference>
<evidence type="ECO:0000313" key="3">
    <source>
        <dbReference type="Proteomes" id="UP000190973"/>
    </source>
</evidence>
<comment type="caution">
    <text evidence="2">The sequence shown here is derived from an EMBL/GenBank/DDBJ whole genome shotgun (WGS) entry which is preliminary data.</text>
</comment>
<dbReference type="Gene3D" id="1.50.10.10">
    <property type="match status" value="1"/>
</dbReference>
<dbReference type="InterPro" id="IPR012341">
    <property type="entry name" value="6hp_glycosidase-like_sf"/>
</dbReference>
<gene>
    <name evidence="2" type="primary">yesR_1</name>
    <name evidence="2" type="ORF">CLBCK_15710</name>
</gene>
<dbReference type="EMBL" id="LZZI01000020">
    <property type="protein sequence ID" value="OOM62635.1"/>
    <property type="molecule type" value="Genomic_DNA"/>
</dbReference>
<proteinExistence type="predicted"/>
<dbReference type="InterPro" id="IPR052043">
    <property type="entry name" value="PolySaccharide_Degr_Enz"/>
</dbReference>
<dbReference type="GO" id="GO:0005975">
    <property type="term" value="P:carbohydrate metabolic process"/>
    <property type="evidence" value="ECO:0007669"/>
    <property type="project" value="InterPro"/>
</dbReference>
<keyword evidence="1 2" id="KW-0378">Hydrolase</keyword>
<reference evidence="2 3" key="1">
    <citation type="submission" date="2016-05" db="EMBL/GenBank/DDBJ databases">
        <title>Microbial solvent formation.</title>
        <authorList>
            <person name="Poehlein A."/>
            <person name="Montoya Solano J.D."/>
            <person name="Flitsch S."/>
            <person name="Krabben P."/>
            <person name="Duerre P."/>
            <person name="Daniel R."/>
        </authorList>
    </citation>
    <scope>NUCLEOTIDE SEQUENCE [LARGE SCALE GENOMIC DNA]</scope>
    <source>
        <strain evidence="2 3">DSM 53</strain>
    </source>
</reference>
<keyword evidence="2" id="KW-0326">Glycosidase</keyword>
<dbReference type="Pfam" id="PF07470">
    <property type="entry name" value="Glyco_hydro_88"/>
    <property type="match status" value="1"/>
</dbReference>
<dbReference type="InterPro" id="IPR010905">
    <property type="entry name" value="Glyco_hydro_88"/>
</dbReference>
<dbReference type="SUPFAM" id="SSF48208">
    <property type="entry name" value="Six-hairpin glycosidases"/>
    <property type="match status" value="1"/>
</dbReference>
<dbReference type="RefSeq" id="WP_077838252.1">
    <property type="nucleotide sequence ID" value="NZ_JAQCRM010000007.1"/>
</dbReference>
<name>A0A1S8SBP3_CLOBE</name>
<evidence type="ECO:0000313" key="2">
    <source>
        <dbReference type="EMBL" id="OOM62635.1"/>
    </source>
</evidence>
<dbReference type="GO" id="GO:0102211">
    <property type="term" value="F:unsaturated rhamnogalacturonyl hydrolase activity"/>
    <property type="evidence" value="ECO:0007669"/>
    <property type="project" value="UniProtKB-EC"/>
</dbReference>
<dbReference type="PANTHER" id="PTHR33886">
    <property type="entry name" value="UNSATURATED RHAMNOGALACTURONAN HYDROLASE (EUROFUNG)"/>
    <property type="match status" value="1"/>
</dbReference>
<dbReference type="EC" id="3.2.1.172" evidence="2"/>
<evidence type="ECO:0000256" key="1">
    <source>
        <dbReference type="ARBA" id="ARBA00022801"/>
    </source>
</evidence>
<accession>A0A1S8SBP3</accession>
<sequence length="369" mass="42351">MKNTIKNYLNLVVSNLINLDNQGDLANKFVSVSTEEAEKKGFFARDFGMEQWDWPQGVGIFGLSKNLEKNREYIVNWAKTEISKGLPTKNINTICPLLSLMDFKEFEQLSLEWMSWIDENFPRTDESGLQHITSGVDKFSIRLNEGQIWIDTLFMTVLFIGKMGMKYDNQKWINDSEYQFLLHTKYLVDRETGLFYHGWDFTDNSNFGGNFWCRGNSWFTMAVPLYLHYLGDRLPMSIVSYLKNLYTNQVRALVKYRGKDKLWHTIIDDSSSYTETSGSSAIIAGIYMGIQQGLLKAEEFESFCQESVDALIDRIDENGTVLGVSAGTAISSNKEDYKNIITAPMAYGQAMMICALIEYLNYHNQKGQQ</sequence>
<dbReference type="AlphaFoldDB" id="A0A1S8SBP3"/>
<dbReference type="Proteomes" id="UP000190973">
    <property type="component" value="Unassembled WGS sequence"/>
</dbReference>
<dbReference type="PANTHER" id="PTHR33886:SF8">
    <property type="entry name" value="UNSATURATED RHAMNOGALACTURONAN HYDROLASE (EUROFUNG)"/>
    <property type="match status" value="1"/>
</dbReference>